<dbReference type="PANTHER" id="PTHR35586">
    <property type="entry name" value="SLL1691 PROTEIN"/>
    <property type="match status" value="1"/>
</dbReference>
<dbReference type="Proteomes" id="UP000218890">
    <property type="component" value="Chromosome"/>
</dbReference>
<proteinExistence type="predicted"/>
<evidence type="ECO:0000313" key="3">
    <source>
        <dbReference type="Proteomes" id="UP000218890"/>
    </source>
</evidence>
<dbReference type="Pfam" id="PF14261">
    <property type="entry name" value="DUF4351"/>
    <property type="match status" value="1"/>
</dbReference>
<name>A0A120MZI3_HALHR</name>
<dbReference type="InterPro" id="IPR025587">
    <property type="entry name" value="DUF4351"/>
</dbReference>
<dbReference type="AlphaFoldDB" id="A0A120MZI3"/>
<dbReference type="KEGG" id="hhk:HH1059_04320"/>
<gene>
    <name evidence="2" type="ORF">HH1059_04320</name>
</gene>
<organism evidence="2 3">
    <name type="scientific">Halorhodospira halochloris</name>
    <name type="common">Ectothiorhodospira halochloris</name>
    <dbReference type="NCBI Taxonomy" id="1052"/>
    <lineage>
        <taxon>Bacteria</taxon>
        <taxon>Pseudomonadati</taxon>
        <taxon>Pseudomonadota</taxon>
        <taxon>Gammaproteobacteria</taxon>
        <taxon>Chromatiales</taxon>
        <taxon>Ectothiorhodospiraceae</taxon>
        <taxon>Halorhodospira</taxon>
    </lineage>
</organism>
<protein>
    <submittedName>
        <fullName evidence="2">Gll2041 protein</fullName>
    </submittedName>
</protein>
<keyword evidence="3" id="KW-1185">Reference proteome</keyword>
<dbReference type="PANTHER" id="PTHR35586:SF1">
    <property type="entry name" value="SLL1691 PROTEIN"/>
    <property type="match status" value="1"/>
</dbReference>
<accession>A0A120MZI3</accession>
<evidence type="ECO:0000259" key="1">
    <source>
        <dbReference type="Pfam" id="PF14261"/>
    </source>
</evidence>
<feature type="domain" description="DUF4351" evidence="1">
    <location>
        <begin position="238"/>
        <end position="270"/>
    </location>
</feature>
<sequence>MSQQTPDYDQDFKNLIVDYPREAIAFFANQEAAHVDGSVRVLPIRQEQLKERLRHHYRALDTPLHIEWSNGEREVLAFAFEEETRNERFDIHRLIHYCTDLSQMLGTTRIVPVVIFLSARPVPTRLELAGDQHTYLSFQYLYWQAGAESYRQHLDSSNIVARLCLPLMHWEGTDEKLEARASALQGLETLEPDPNKRLKYADFVDNYAQLDDNEQELFRQRYPEEEAIMTGIVSRSRQEGRLEGEAKMLARLLERRFGPLNNQQLERIRSADEQTLWAWSDRVFQADSADEVLDSQS</sequence>
<evidence type="ECO:0000313" key="2">
    <source>
        <dbReference type="EMBL" id="BAU57103.1"/>
    </source>
</evidence>
<dbReference type="RefSeq" id="WP_096407745.1">
    <property type="nucleotide sequence ID" value="NZ_AP017372.2"/>
</dbReference>
<dbReference type="OrthoDB" id="5562276at2"/>
<dbReference type="EMBL" id="AP017372">
    <property type="protein sequence ID" value="BAU57103.1"/>
    <property type="molecule type" value="Genomic_DNA"/>
</dbReference>
<reference evidence="2" key="1">
    <citation type="submission" date="2016-02" db="EMBL/GenBank/DDBJ databases">
        <title>Halorhodospira halochloris DSM-1059 complete genome, version 2.</title>
        <authorList>
            <person name="Tsukatani Y."/>
        </authorList>
    </citation>
    <scope>NUCLEOTIDE SEQUENCE</scope>
    <source>
        <strain evidence="2">DSM 1059</strain>
    </source>
</reference>